<name>A0A162EEN9_9BACI</name>
<keyword evidence="11 14" id="KW-0067">ATP-binding</keyword>
<dbReference type="Gene3D" id="3.40.50.300">
    <property type="entry name" value="P-loop containing nucleotide triphosphate hydrolases"/>
    <property type="match status" value="1"/>
</dbReference>
<dbReference type="PIRSF" id="PIRSF000545">
    <property type="entry name" value="Pantothenate_kin"/>
    <property type="match status" value="1"/>
</dbReference>
<dbReference type="OrthoDB" id="1550976at2"/>
<comment type="subcellular location">
    <subcellularLocation>
        <location evidence="2 14 15">Cytoplasm</location>
    </subcellularLocation>
</comment>
<evidence type="ECO:0000259" key="16">
    <source>
        <dbReference type="Pfam" id="PF00485"/>
    </source>
</evidence>
<protein>
    <recommendedName>
        <fullName evidence="6 14">Pantothenate kinase</fullName>
        <ecNumber evidence="5 14">2.7.1.33</ecNumber>
    </recommendedName>
    <alternativeName>
        <fullName evidence="13 14">Pantothenic acid kinase</fullName>
    </alternativeName>
</protein>
<keyword evidence="8 14" id="KW-0808">Transferase</keyword>
<dbReference type="InterPro" id="IPR006083">
    <property type="entry name" value="PRK/URK"/>
</dbReference>
<evidence type="ECO:0000256" key="4">
    <source>
        <dbReference type="ARBA" id="ARBA00006087"/>
    </source>
</evidence>
<evidence type="ECO:0000256" key="7">
    <source>
        <dbReference type="ARBA" id="ARBA00022490"/>
    </source>
</evidence>
<dbReference type="UniPathway" id="UPA00241">
    <property type="reaction ID" value="UER00352"/>
</dbReference>
<dbReference type="PANTHER" id="PTHR10285">
    <property type="entry name" value="URIDINE KINASE"/>
    <property type="match status" value="1"/>
</dbReference>
<dbReference type="AlphaFoldDB" id="A0A162EEN9"/>
<dbReference type="RefSeq" id="WP_061948660.1">
    <property type="nucleotide sequence ID" value="NZ_LTAO01000012.1"/>
</dbReference>
<evidence type="ECO:0000313" key="18">
    <source>
        <dbReference type="Proteomes" id="UP000075806"/>
    </source>
</evidence>
<dbReference type="Pfam" id="PF00485">
    <property type="entry name" value="PRK"/>
    <property type="match status" value="1"/>
</dbReference>
<dbReference type="GO" id="GO:0004594">
    <property type="term" value="F:pantothenate kinase activity"/>
    <property type="evidence" value="ECO:0007669"/>
    <property type="project" value="UniProtKB-UniRule"/>
</dbReference>
<gene>
    <name evidence="14" type="primary">coaA</name>
    <name evidence="17" type="ORF">AZF04_06445</name>
</gene>
<dbReference type="STRING" id="519424.AZF04_06445"/>
<feature type="domain" description="Phosphoribulokinase/uridine kinase" evidence="16">
    <location>
        <begin position="91"/>
        <end position="243"/>
    </location>
</feature>
<comment type="caution">
    <text evidence="17">The sequence shown here is derived from an EMBL/GenBank/DDBJ whole genome shotgun (WGS) entry which is preliminary data.</text>
</comment>
<dbReference type="GO" id="GO:0015937">
    <property type="term" value="P:coenzyme A biosynthetic process"/>
    <property type="evidence" value="ECO:0007669"/>
    <property type="project" value="UniProtKB-UniRule"/>
</dbReference>
<evidence type="ECO:0000256" key="8">
    <source>
        <dbReference type="ARBA" id="ARBA00022679"/>
    </source>
</evidence>
<evidence type="ECO:0000256" key="2">
    <source>
        <dbReference type="ARBA" id="ARBA00004496"/>
    </source>
</evidence>
<dbReference type="Proteomes" id="UP000075806">
    <property type="component" value="Unassembled WGS sequence"/>
</dbReference>
<comment type="pathway">
    <text evidence="3 14 15">Cofactor biosynthesis; coenzyme A biosynthesis; CoA from (R)-pantothenate: step 1/5.</text>
</comment>
<evidence type="ECO:0000256" key="9">
    <source>
        <dbReference type="ARBA" id="ARBA00022741"/>
    </source>
</evidence>
<evidence type="ECO:0000256" key="6">
    <source>
        <dbReference type="ARBA" id="ARBA00015080"/>
    </source>
</evidence>
<comment type="catalytic activity">
    <reaction evidence="1 14 15">
        <text>(R)-pantothenate + ATP = (R)-4'-phosphopantothenate + ADP + H(+)</text>
        <dbReference type="Rhea" id="RHEA:16373"/>
        <dbReference type="ChEBI" id="CHEBI:10986"/>
        <dbReference type="ChEBI" id="CHEBI:15378"/>
        <dbReference type="ChEBI" id="CHEBI:29032"/>
        <dbReference type="ChEBI" id="CHEBI:30616"/>
        <dbReference type="ChEBI" id="CHEBI:456216"/>
        <dbReference type="EC" id="2.7.1.33"/>
    </reaction>
</comment>
<evidence type="ECO:0000256" key="15">
    <source>
        <dbReference type="RuleBase" id="RU003530"/>
    </source>
</evidence>
<evidence type="ECO:0000313" key="17">
    <source>
        <dbReference type="EMBL" id="KYG32396.1"/>
    </source>
</evidence>
<keyword evidence="10 14" id="KW-0418">Kinase</keyword>
<keyword evidence="18" id="KW-1185">Reference proteome</keyword>
<evidence type="ECO:0000256" key="14">
    <source>
        <dbReference type="HAMAP-Rule" id="MF_00215"/>
    </source>
</evidence>
<evidence type="ECO:0000256" key="5">
    <source>
        <dbReference type="ARBA" id="ARBA00012102"/>
    </source>
</evidence>
<dbReference type="GO" id="GO:0005524">
    <property type="term" value="F:ATP binding"/>
    <property type="evidence" value="ECO:0007669"/>
    <property type="project" value="UniProtKB-UniRule"/>
</dbReference>
<evidence type="ECO:0000256" key="1">
    <source>
        <dbReference type="ARBA" id="ARBA00001206"/>
    </source>
</evidence>
<proteinExistence type="inferred from homology"/>
<organism evidence="17 18">
    <name type="scientific">Alkalihalobacillus trypoxylicola</name>
    <dbReference type="NCBI Taxonomy" id="519424"/>
    <lineage>
        <taxon>Bacteria</taxon>
        <taxon>Bacillati</taxon>
        <taxon>Bacillota</taxon>
        <taxon>Bacilli</taxon>
        <taxon>Bacillales</taxon>
        <taxon>Bacillaceae</taxon>
        <taxon>Alkalihalobacillus</taxon>
    </lineage>
</organism>
<keyword evidence="12 14" id="KW-0173">Coenzyme A biosynthesis</keyword>
<dbReference type="HAMAP" id="MF_00215">
    <property type="entry name" value="Pantothen_kinase_1"/>
    <property type="match status" value="1"/>
</dbReference>
<sequence length="317" mass="36511">MSTNITMKTSEAYSHFNRLEWSSLAKPERVALSSEEISKLQGIDQVISSDEVADIYFPLSQFLFLQMTHSMNLHHDMNVFFERSTKKVPFVIGIAGSVSVGKSTTARLIQALISQWPTKPKVDLVTTDGFLLPNAKLEERQLMKRKGFPESYDIERLIQFLLSLKSGAEKMEVPVYSHLTYDRIPNKSQVIESPDVVIVEGINVLQVNKKNKNIPEVFVSDFFDFSIYVDADENNIKQWYIDRFKILRNTAFHDPSSYFHRYRNLSDNEAVEFATDVWNTVNKINLEKNIKPTKYRANLILNKGIGHRVTDILIKKL</sequence>
<evidence type="ECO:0000256" key="3">
    <source>
        <dbReference type="ARBA" id="ARBA00005225"/>
    </source>
</evidence>
<dbReference type="GO" id="GO:0005737">
    <property type="term" value="C:cytoplasm"/>
    <property type="evidence" value="ECO:0007669"/>
    <property type="project" value="UniProtKB-SubCell"/>
</dbReference>
<evidence type="ECO:0000256" key="10">
    <source>
        <dbReference type="ARBA" id="ARBA00022777"/>
    </source>
</evidence>
<dbReference type="NCBIfam" id="TIGR00554">
    <property type="entry name" value="panK_bact"/>
    <property type="match status" value="1"/>
</dbReference>
<feature type="binding site" evidence="14">
    <location>
        <begin position="96"/>
        <end position="103"/>
    </location>
    <ligand>
        <name>ATP</name>
        <dbReference type="ChEBI" id="CHEBI:30616"/>
    </ligand>
</feature>
<keyword evidence="7 14" id="KW-0963">Cytoplasm</keyword>
<evidence type="ECO:0000256" key="12">
    <source>
        <dbReference type="ARBA" id="ARBA00022993"/>
    </source>
</evidence>
<dbReference type="SUPFAM" id="SSF52540">
    <property type="entry name" value="P-loop containing nucleoside triphosphate hydrolases"/>
    <property type="match status" value="1"/>
</dbReference>
<dbReference type="EC" id="2.7.1.33" evidence="5 14"/>
<accession>A0A162EEN9</accession>
<dbReference type="InterPro" id="IPR004566">
    <property type="entry name" value="PanK"/>
</dbReference>
<comment type="similarity">
    <text evidence="4 14 15">Belongs to the prokaryotic pantothenate kinase family.</text>
</comment>
<evidence type="ECO:0000256" key="13">
    <source>
        <dbReference type="ARBA" id="ARBA00032866"/>
    </source>
</evidence>
<dbReference type="EMBL" id="LTAO01000012">
    <property type="protein sequence ID" value="KYG32396.1"/>
    <property type="molecule type" value="Genomic_DNA"/>
</dbReference>
<reference evidence="17" key="1">
    <citation type="submission" date="2016-02" db="EMBL/GenBank/DDBJ databases">
        <title>Genome sequence of Bacillus trypoxylicola KCTC 13244(T).</title>
        <authorList>
            <person name="Jeong H."/>
            <person name="Park S.-H."/>
            <person name="Choi S.-K."/>
        </authorList>
    </citation>
    <scope>NUCLEOTIDE SEQUENCE [LARGE SCALE GENOMIC DNA]</scope>
    <source>
        <strain evidence="17">KCTC 13244</strain>
    </source>
</reference>
<evidence type="ECO:0000256" key="11">
    <source>
        <dbReference type="ARBA" id="ARBA00022840"/>
    </source>
</evidence>
<dbReference type="InterPro" id="IPR027417">
    <property type="entry name" value="P-loop_NTPase"/>
</dbReference>
<keyword evidence="9 14" id="KW-0547">Nucleotide-binding</keyword>
<dbReference type="CDD" id="cd02025">
    <property type="entry name" value="PanK"/>
    <property type="match status" value="1"/>
</dbReference>